<dbReference type="Proteomes" id="UP000242815">
    <property type="component" value="Unassembled WGS sequence"/>
</dbReference>
<accession>A0A1I6AS02</accession>
<sequence>MPVDDHGYMAVSRSAASQPETGDPRVDAVKSNFKRFVVPSKIELENLNKCKYVSLGTFVLPGTDTVIFVQFVPLVVNGRHWGSLSAGLLPQALMQSS</sequence>
<dbReference type="AlphaFoldDB" id="A0A1I6AS02"/>
<reference evidence="2 3" key="1">
    <citation type="submission" date="2016-10" db="EMBL/GenBank/DDBJ databases">
        <authorList>
            <person name="de Groot N.N."/>
        </authorList>
    </citation>
    <scope>NUCLEOTIDE SEQUENCE [LARGE SCALE GENOMIC DNA]</scope>
    <source>
        <strain evidence="2 3">JCM 18415</strain>
    </source>
</reference>
<dbReference type="OrthoDB" id="2489132at2"/>
<proteinExistence type="predicted"/>
<dbReference type="STRING" id="1002526.SAMN05216578_102355"/>
<evidence type="ECO:0000256" key="1">
    <source>
        <dbReference type="SAM" id="MobiDB-lite"/>
    </source>
</evidence>
<gene>
    <name evidence="2" type="ORF">SAMN05216578_102355</name>
</gene>
<dbReference type="EMBL" id="FOYD01000002">
    <property type="protein sequence ID" value="SFQ71491.1"/>
    <property type="molecule type" value="Genomic_DNA"/>
</dbReference>
<dbReference type="RefSeq" id="WP_090537539.1">
    <property type="nucleotide sequence ID" value="NZ_FOYD01000002.1"/>
</dbReference>
<evidence type="ECO:0000313" key="2">
    <source>
        <dbReference type="EMBL" id="SFQ71491.1"/>
    </source>
</evidence>
<feature type="region of interest" description="Disordered" evidence="1">
    <location>
        <begin position="1"/>
        <end position="25"/>
    </location>
</feature>
<name>A0A1I6AS02_9GAMM</name>
<evidence type="ECO:0000313" key="3">
    <source>
        <dbReference type="Proteomes" id="UP000242815"/>
    </source>
</evidence>
<protein>
    <submittedName>
        <fullName evidence="2">Uncharacterized protein</fullName>
    </submittedName>
</protein>
<organism evidence="2 3">
    <name type="scientific">Halopseudomonas formosensis</name>
    <dbReference type="NCBI Taxonomy" id="1002526"/>
    <lineage>
        <taxon>Bacteria</taxon>
        <taxon>Pseudomonadati</taxon>
        <taxon>Pseudomonadota</taxon>
        <taxon>Gammaproteobacteria</taxon>
        <taxon>Pseudomonadales</taxon>
        <taxon>Pseudomonadaceae</taxon>
        <taxon>Halopseudomonas</taxon>
    </lineage>
</organism>